<feature type="coiled-coil region" evidence="10">
    <location>
        <begin position="428"/>
        <end position="455"/>
    </location>
</feature>
<dbReference type="GO" id="GO:0030897">
    <property type="term" value="C:HOPS complex"/>
    <property type="evidence" value="ECO:0007669"/>
    <property type="project" value="TreeGrafter"/>
</dbReference>
<comment type="caution">
    <text evidence="13">The sequence shown here is derived from an EMBL/GenBank/DDBJ whole genome shotgun (WGS) entry which is preliminary data.</text>
</comment>
<sequence length="1236" mass="140946">MVHKLNKLKGLVISAVGWNHASMSSKNDSIPNTPMGNILIGTTDGRIFETQLQPDDRFLVSKELFLKQICELPDNLSHGNFSSSNLSDKQKEPICAINCFKISTYGSRSPDPLICILVATSNFLYHFIGKVGLSSITSDSPYLYQIIQNPSNRLHKEMPGYIPASQFSLFYPSQGSSVCQTPSSFGWLTKPGILFNDIHQNLSVENSSRLFDEASMIMLNDLITTTTNSTQVGETPISLILTKFHILLLYPSSLKAICVLNQQVVFEDNFVGTYGRVLGICRDPMRGTVWVYTEHVVYRYKIVQEDRNIWEIYLKKKDFNQARVYAGDDLIKQDQTICEEALHYFSLGDFKASANLFASARSKTFEEIALKFIELKDKDQNALKEYLRCKLQTLSPVKERTQIIILLLWLFEIMLNQLGMLRNKMDDCDLANKEVLNLKVEYNKIESNLKDLISNSNFKACLKKNKKIIYNLIQNHNNQTVLVYFAEHIDDFERMLDYHLQMGEYDQALSILRKEECLSLYYRYSPIIVQERPGQLVTQLIPLAMQADFAKLIPALVHFDNSSNMNEKGRDKRQEQCQEILRFLEYCVFNLQTDNSLVHNYLIALYAQYQPNKLLTYLQLKEPDTLDSSLQTSPIPYDVRYAARLCTQFGFGQATVFLLATMGSVEEAIEQALSDNDIELAKQTAEKVSTVHKPELAKRLWLKIAKYVIKKSGSDEDPQGSFSMKMATNILNECPLLKIEDILPYFPEFSTIDHFKDAICSSLEEYNRNIETLRDDMKIATESAQEIREDIRKLRNRFTVINATDKCSICDYFVMSKPFYSFHCGHLFHSDCLLDEIRQHLTSDTKKKLDELERSIMKSLNASGIGSVIGSNSSSSNLNSSTIDQNNIAEANRREEIYTQIDEIVANECYYCGNYMISTIDKPFIDPEETNALKGWDYIMKKPYSEVALSRLKNQIVVITGASSGLGEELARVFYQHGCKLILASRRVDELERVKQELMSLDSIYSDQRYEPKIVMLDLSFENLDMVMKSAEELVDVYGRIDILINNAGISSRAKAIETKSEVDRLMMFVNYLNQITVTKVVLKSMMTFAQDRQPGHIVAISSLQGRFAIPYRSSYSASKHALQAFYDSLRAELSVTDLCERRRPIKITVVSPGYIRTNLSMNALTSDGTRYAKMDRSTELGLPPSVAANEVLESVINEDPELILSDMLPSFLIPLRGICPPLFFYIMNDRAKENN</sequence>
<dbReference type="GO" id="GO:0007040">
    <property type="term" value="P:lysosome organization"/>
    <property type="evidence" value="ECO:0007669"/>
    <property type="project" value="TreeGrafter"/>
</dbReference>
<dbReference type="GO" id="GO:0030674">
    <property type="term" value="F:protein-macromolecule adaptor activity"/>
    <property type="evidence" value="ECO:0007669"/>
    <property type="project" value="TreeGrafter"/>
</dbReference>
<dbReference type="Pfam" id="PF00106">
    <property type="entry name" value="adh_short"/>
    <property type="match status" value="1"/>
</dbReference>
<reference evidence="13" key="1">
    <citation type="submission" date="2022-12" db="EMBL/GenBank/DDBJ databases">
        <title>Genome assemblies of Blomia tropicalis.</title>
        <authorList>
            <person name="Cui Y."/>
        </authorList>
    </citation>
    <scope>NUCLEOTIDE SEQUENCE</scope>
    <source>
        <tissue evidence="13">Adult mites</tissue>
    </source>
</reference>
<feature type="repeat" description="CHCR" evidence="9">
    <location>
        <begin position="553"/>
        <end position="717"/>
    </location>
</feature>
<organism evidence="13 14">
    <name type="scientific">Blomia tropicalis</name>
    <name type="common">Mite</name>
    <dbReference type="NCBI Taxonomy" id="40697"/>
    <lineage>
        <taxon>Eukaryota</taxon>
        <taxon>Metazoa</taxon>
        <taxon>Ecdysozoa</taxon>
        <taxon>Arthropoda</taxon>
        <taxon>Chelicerata</taxon>
        <taxon>Arachnida</taxon>
        <taxon>Acari</taxon>
        <taxon>Acariformes</taxon>
        <taxon>Sarcoptiformes</taxon>
        <taxon>Astigmata</taxon>
        <taxon>Glycyphagoidea</taxon>
        <taxon>Echimyopodidae</taxon>
        <taxon>Blomia</taxon>
    </lineage>
</organism>
<accession>A0A9Q0M6E1</accession>
<keyword evidence="10" id="KW-0175">Coiled coil</keyword>
<keyword evidence="8" id="KW-0472">Membrane</keyword>
<protein>
    <recommendedName>
        <fullName evidence="3">Vacuolar protein sorting-associated protein 18 homolog</fullName>
    </recommendedName>
</protein>
<evidence type="ECO:0000256" key="4">
    <source>
        <dbReference type="ARBA" id="ARBA00022723"/>
    </source>
</evidence>
<evidence type="ECO:0000256" key="1">
    <source>
        <dbReference type="ARBA" id="ARBA00004492"/>
    </source>
</evidence>
<name>A0A9Q0M6E1_BLOTA</name>
<evidence type="ECO:0000256" key="2">
    <source>
        <dbReference type="ARBA" id="ARBA00010454"/>
    </source>
</evidence>
<dbReference type="PRINTS" id="PR00080">
    <property type="entry name" value="SDRFAMILY"/>
</dbReference>
<dbReference type="Proteomes" id="UP001142055">
    <property type="component" value="Chromosome 2"/>
</dbReference>
<evidence type="ECO:0000259" key="12">
    <source>
        <dbReference type="Pfam" id="PF26148"/>
    </source>
</evidence>
<evidence type="ECO:0000256" key="9">
    <source>
        <dbReference type="PROSITE-ProRule" id="PRU01006"/>
    </source>
</evidence>
<dbReference type="GO" id="GO:0006886">
    <property type="term" value="P:intracellular protein transport"/>
    <property type="evidence" value="ECO:0007669"/>
    <property type="project" value="UniProtKB-UniRule"/>
</dbReference>
<dbReference type="GO" id="GO:0008333">
    <property type="term" value="P:endosome to lysosome transport"/>
    <property type="evidence" value="ECO:0007669"/>
    <property type="project" value="TreeGrafter"/>
</dbReference>
<dbReference type="OMA" id="PICAINC"/>
<evidence type="ECO:0000313" key="14">
    <source>
        <dbReference type="Proteomes" id="UP001142055"/>
    </source>
</evidence>
<evidence type="ECO:0000256" key="7">
    <source>
        <dbReference type="ARBA" id="ARBA00023002"/>
    </source>
</evidence>
<feature type="coiled-coil region" evidence="10">
    <location>
        <begin position="756"/>
        <end position="797"/>
    </location>
</feature>
<evidence type="ECO:0000256" key="5">
    <source>
        <dbReference type="ARBA" id="ARBA00022771"/>
    </source>
</evidence>
<dbReference type="InterPro" id="IPR020904">
    <property type="entry name" value="Sc_DH/Rdtase_CS"/>
</dbReference>
<keyword evidence="7" id="KW-0560">Oxidoreductase</keyword>
<dbReference type="GO" id="GO:0016491">
    <property type="term" value="F:oxidoreductase activity"/>
    <property type="evidence" value="ECO:0007669"/>
    <property type="project" value="UniProtKB-KW"/>
</dbReference>
<comment type="similarity">
    <text evidence="2">Belongs to the VPS18 family.</text>
</comment>
<evidence type="ECO:0000256" key="6">
    <source>
        <dbReference type="ARBA" id="ARBA00022833"/>
    </source>
</evidence>
<dbReference type="GO" id="GO:0006904">
    <property type="term" value="P:vesicle docking involved in exocytosis"/>
    <property type="evidence" value="ECO:0007669"/>
    <property type="project" value="TreeGrafter"/>
</dbReference>
<dbReference type="InterPro" id="IPR002347">
    <property type="entry name" value="SDR_fam"/>
</dbReference>
<evidence type="ECO:0000256" key="3">
    <source>
        <dbReference type="ARBA" id="ARBA00017338"/>
    </source>
</evidence>
<dbReference type="SUPFAM" id="SSF57850">
    <property type="entry name" value="RING/U-box"/>
    <property type="match status" value="1"/>
</dbReference>
<dbReference type="PRINTS" id="PR00081">
    <property type="entry name" value="GDHRDH"/>
</dbReference>
<dbReference type="GO" id="GO:0048284">
    <property type="term" value="P:organelle fusion"/>
    <property type="evidence" value="ECO:0007669"/>
    <property type="project" value="TreeGrafter"/>
</dbReference>
<dbReference type="Pfam" id="PF05131">
    <property type="entry name" value="Pep3_Vps18"/>
    <property type="match status" value="1"/>
</dbReference>
<dbReference type="GO" id="GO:0031902">
    <property type="term" value="C:late endosome membrane"/>
    <property type="evidence" value="ECO:0007669"/>
    <property type="project" value="UniProtKB-SubCell"/>
</dbReference>
<dbReference type="AlphaFoldDB" id="A0A9Q0M6E1"/>
<dbReference type="PANTHER" id="PTHR23323:SF26">
    <property type="entry name" value="VACUOLAR PROTEIN SORTING-ASSOCIATED PROTEIN 18 HOMOLOG"/>
    <property type="match status" value="1"/>
</dbReference>
<dbReference type="InterPro" id="IPR058919">
    <property type="entry name" value="Pep3/Vps18_RING_C"/>
</dbReference>
<feature type="domain" description="Pep3/Vps18 RING C-terminal" evidence="12">
    <location>
        <begin position="803"/>
        <end position="861"/>
    </location>
</feature>
<keyword evidence="5" id="KW-0863">Zinc-finger</keyword>
<dbReference type="InterPro" id="IPR000547">
    <property type="entry name" value="Clathrin_H-chain/VPS_repeat"/>
</dbReference>
<keyword evidence="14" id="KW-1185">Reference proteome</keyword>
<dbReference type="PROSITE" id="PS00061">
    <property type="entry name" value="ADH_SHORT"/>
    <property type="match status" value="1"/>
</dbReference>
<dbReference type="Pfam" id="PF26148">
    <property type="entry name" value="VPS18_RING_C"/>
    <property type="match status" value="1"/>
</dbReference>
<dbReference type="EMBL" id="JAPWDV010000002">
    <property type="protein sequence ID" value="KAJ6219814.1"/>
    <property type="molecule type" value="Genomic_DNA"/>
</dbReference>
<dbReference type="PANTHER" id="PTHR23323">
    <property type="entry name" value="VACUOLAR PROTEIN SORTING-ASSOCIATED PROTEIN"/>
    <property type="match status" value="1"/>
</dbReference>
<gene>
    <name evidence="13" type="ORF">RDWZM_005626</name>
</gene>
<dbReference type="InterPro" id="IPR007810">
    <property type="entry name" value="Pep3/Vps18_beta-prop"/>
</dbReference>
<comment type="subcellular location">
    <subcellularLocation>
        <location evidence="1">Late endosome membrane</location>
        <topology evidence="1">Peripheral membrane protein</topology>
        <orientation evidence="1">Cytoplasmic side</orientation>
    </subcellularLocation>
</comment>
<evidence type="ECO:0000256" key="10">
    <source>
        <dbReference type="SAM" id="Coils"/>
    </source>
</evidence>
<proteinExistence type="inferred from homology"/>
<feature type="domain" description="Pep3/Vps18 beta-propeller" evidence="11">
    <location>
        <begin position="2"/>
        <end position="302"/>
    </location>
</feature>
<keyword evidence="6" id="KW-0862">Zinc</keyword>
<dbReference type="PROSITE" id="PS50236">
    <property type="entry name" value="CHCR"/>
    <property type="match status" value="1"/>
</dbReference>
<keyword evidence="4" id="KW-0479">Metal-binding</keyword>
<dbReference type="Gene3D" id="3.40.50.720">
    <property type="entry name" value="NAD(P)-binding Rossmann-like Domain"/>
    <property type="match status" value="1"/>
</dbReference>
<evidence type="ECO:0000313" key="13">
    <source>
        <dbReference type="EMBL" id="KAJ6219814.1"/>
    </source>
</evidence>
<dbReference type="SUPFAM" id="SSF51735">
    <property type="entry name" value="NAD(P)-binding Rossmann-fold domains"/>
    <property type="match status" value="1"/>
</dbReference>
<evidence type="ECO:0000259" key="11">
    <source>
        <dbReference type="Pfam" id="PF05131"/>
    </source>
</evidence>
<dbReference type="InterPro" id="IPR036291">
    <property type="entry name" value="NAD(P)-bd_dom_sf"/>
</dbReference>
<dbReference type="GO" id="GO:0007032">
    <property type="term" value="P:endosome organization"/>
    <property type="evidence" value="ECO:0007669"/>
    <property type="project" value="TreeGrafter"/>
</dbReference>
<evidence type="ECO:0000256" key="8">
    <source>
        <dbReference type="ARBA" id="ARBA00023136"/>
    </source>
</evidence>
<dbReference type="GO" id="GO:0008270">
    <property type="term" value="F:zinc ion binding"/>
    <property type="evidence" value="ECO:0007669"/>
    <property type="project" value="UniProtKB-KW"/>
</dbReference>